<evidence type="ECO:0000256" key="3">
    <source>
        <dbReference type="ARBA" id="ARBA00022670"/>
    </source>
</evidence>
<accession>A0A848BXL6</accession>
<dbReference type="GO" id="GO:0006508">
    <property type="term" value="P:proteolysis"/>
    <property type="evidence" value="ECO:0007669"/>
    <property type="project" value="UniProtKB-KW"/>
</dbReference>
<proteinExistence type="inferred from homology"/>
<name>A0A848BXL6_9FIRM</name>
<dbReference type="InterPro" id="IPR027461">
    <property type="entry name" value="Carboxypeptidase_A_C_sf"/>
</dbReference>
<evidence type="ECO:0000256" key="5">
    <source>
        <dbReference type="ARBA" id="ARBA00022825"/>
    </source>
</evidence>
<organism evidence="9 10">
    <name type="scientific">Megasphaera hexanoica</name>
    <dbReference type="NCBI Taxonomy" id="1675036"/>
    <lineage>
        <taxon>Bacteria</taxon>
        <taxon>Bacillati</taxon>
        <taxon>Bacillota</taxon>
        <taxon>Negativicutes</taxon>
        <taxon>Veillonellales</taxon>
        <taxon>Veillonellaceae</taxon>
        <taxon>Megasphaera</taxon>
    </lineage>
</organism>
<dbReference type="InterPro" id="IPR040921">
    <property type="entry name" value="Peptidase_S66C"/>
</dbReference>
<dbReference type="GO" id="GO:0004180">
    <property type="term" value="F:carboxypeptidase activity"/>
    <property type="evidence" value="ECO:0007669"/>
    <property type="project" value="UniProtKB-KW"/>
</dbReference>
<feature type="active site" description="Charge relay system" evidence="6">
    <location>
        <position position="196"/>
    </location>
</feature>
<dbReference type="SUPFAM" id="SSF141986">
    <property type="entry name" value="LD-carboxypeptidase A C-terminal domain-like"/>
    <property type="match status" value="1"/>
</dbReference>
<dbReference type="InterPro" id="IPR040449">
    <property type="entry name" value="Peptidase_S66_N"/>
</dbReference>
<dbReference type="Proteomes" id="UP000591071">
    <property type="component" value="Unassembled WGS sequence"/>
</dbReference>
<evidence type="ECO:0000259" key="8">
    <source>
        <dbReference type="Pfam" id="PF17676"/>
    </source>
</evidence>
<feature type="active site" description="Nucleophile" evidence="6">
    <location>
        <position position="97"/>
    </location>
</feature>
<dbReference type="Gene3D" id="3.40.50.10740">
    <property type="entry name" value="Class I glutamine amidotransferase-like"/>
    <property type="match status" value="1"/>
</dbReference>
<evidence type="ECO:0000256" key="6">
    <source>
        <dbReference type="PIRSR" id="PIRSR028757-1"/>
    </source>
</evidence>
<dbReference type="InterPro" id="IPR027478">
    <property type="entry name" value="LdcA_N"/>
</dbReference>
<dbReference type="PANTHER" id="PTHR30237:SF2">
    <property type="entry name" value="MUREIN TETRAPEPTIDE CARBOXYPEPTIDASE"/>
    <property type="match status" value="1"/>
</dbReference>
<dbReference type="InterPro" id="IPR003507">
    <property type="entry name" value="S66_fam"/>
</dbReference>
<evidence type="ECO:0000256" key="4">
    <source>
        <dbReference type="ARBA" id="ARBA00022801"/>
    </source>
</evidence>
<dbReference type="PIRSF" id="PIRSF028757">
    <property type="entry name" value="LD-carboxypeptidase"/>
    <property type="match status" value="1"/>
</dbReference>
<comment type="caution">
    <text evidence="9">The sequence shown here is derived from an EMBL/GenBank/DDBJ whole genome shotgun (WGS) entry which is preliminary data.</text>
</comment>
<evidence type="ECO:0000256" key="1">
    <source>
        <dbReference type="ARBA" id="ARBA00010233"/>
    </source>
</evidence>
<reference evidence="9 10" key="1">
    <citation type="submission" date="2020-04" db="EMBL/GenBank/DDBJ databases">
        <authorList>
            <person name="Hitch T.C.A."/>
            <person name="Wylensek D."/>
            <person name="Clavel T."/>
        </authorList>
    </citation>
    <scope>NUCLEOTIDE SEQUENCE [LARGE SCALE GENOMIC DNA]</scope>
    <source>
        <strain evidence="9 10">Oil-RF-744-FAT-WT-6-1</strain>
    </source>
</reference>
<gene>
    <name evidence="9" type="ORF">HF872_03470</name>
</gene>
<keyword evidence="4" id="KW-0378">Hydrolase</keyword>
<evidence type="ECO:0000313" key="9">
    <source>
        <dbReference type="EMBL" id="NME27689.1"/>
    </source>
</evidence>
<protein>
    <submittedName>
        <fullName evidence="9">LD-carboxypeptidase</fullName>
    </submittedName>
</protein>
<feature type="domain" description="LD-carboxypeptidase C-terminal" evidence="8">
    <location>
        <begin position="165"/>
        <end position="282"/>
    </location>
</feature>
<dbReference type="SUPFAM" id="SSF52317">
    <property type="entry name" value="Class I glutamine amidotransferase-like"/>
    <property type="match status" value="1"/>
</dbReference>
<feature type="active site" description="Charge relay system" evidence="6">
    <location>
        <position position="267"/>
    </location>
</feature>
<keyword evidence="3" id="KW-0645">Protease</keyword>
<feature type="domain" description="LD-carboxypeptidase N-terminal" evidence="7">
    <location>
        <begin position="2"/>
        <end position="117"/>
    </location>
</feature>
<dbReference type="PANTHER" id="PTHR30237">
    <property type="entry name" value="MURAMOYLTETRAPEPTIDE CARBOXYPEPTIDASE"/>
    <property type="match status" value="1"/>
</dbReference>
<dbReference type="Gene3D" id="3.50.30.60">
    <property type="entry name" value="LD-carboxypeptidase A C-terminal domain-like"/>
    <property type="match status" value="1"/>
</dbReference>
<dbReference type="EMBL" id="JABAFG010000004">
    <property type="protein sequence ID" value="NME27689.1"/>
    <property type="molecule type" value="Genomic_DNA"/>
</dbReference>
<dbReference type="GO" id="GO:0008236">
    <property type="term" value="F:serine-type peptidase activity"/>
    <property type="evidence" value="ECO:0007669"/>
    <property type="project" value="UniProtKB-KW"/>
</dbReference>
<evidence type="ECO:0000259" key="7">
    <source>
        <dbReference type="Pfam" id="PF02016"/>
    </source>
</evidence>
<dbReference type="AlphaFoldDB" id="A0A848BXL6"/>
<evidence type="ECO:0000313" key="10">
    <source>
        <dbReference type="Proteomes" id="UP000591071"/>
    </source>
</evidence>
<dbReference type="CDD" id="cd07025">
    <property type="entry name" value="Peptidase_S66"/>
    <property type="match status" value="1"/>
</dbReference>
<dbReference type="Pfam" id="PF02016">
    <property type="entry name" value="Peptidase_S66"/>
    <property type="match status" value="1"/>
</dbReference>
<keyword evidence="2 9" id="KW-0121">Carboxypeptidase</keyword>
<dbReference type="Pfam" id="PF17676">
    <property type="entry name" value="Peptidase_S66C"/>
    <property type="match status" value="1"/>
</dbReference>
<sequence>MGIVAPSAPLDEKRFQAGLAYLHSLGLKTKCGQSVQERWGYLAGSDDVRARDINGFFADSSIDGILCMRGGYGAARLLPLLDYDAIARHPKLFIGFSDITALHTALRQRSGLATIHGAMLTGLGGKATRYTYEQFAAGLANPAMTGPVRLPRGHHLETLVEGDAEGNLAGGNMMLISSLIGTPYELDGKGQILFLEEIGEEAYAIDRMLCQFEQSGLIDRIAGLAFGEFTRCHPVKPAAGEWTVREVIGQYVRRWGKPAIWGLPYGHGRHNGWLPLGRPAHLIAGKEKARLVLG</sequence>
<evidence type="ECO:0000256" key="2">
    <source>
        <dbReference type="ARBA" id="ARBA00022645"/>
    </source>
</evidence>
<comment type="similarity">
    <text evidence="1">Belongs to the peptidase S66 family.</text>
</comment>
<dbReference type="InterPro" id="IPR029062">
    <property type="entry name" value="Class_I_gatase-like"/>
</dbReference>
<keyword evidence="5" id="KW-0720">Serine protease</keyword>